<evidence type="ECO:0000313" key="3">
    <source>
        <dbReference type="Proteomes" id="UP000007799"/>
    </source>
</evidence>
<dbReference type="KEGG" id="sre:PTSG_01678"/>
<accession>F2TYM5</accession>
<dbReference type="EMBL" id="GL832957">
    <property type="protein sequence ID" value="EGD78699.1"/>
    <property type="molecule type" value="Genomic_DNA"/>
</dbReference>
<sequence length="373" mass="42393">MLSWGSVCCCSAPQPMLDLSSFHGKLPMYGQGKPDAPPAVLFFCPHKTGSVFVERLLQAVRDVSHQCHFRIDHYAGKVSCATYSKCTEKGKAPAFASGLDVEPLCTTWTLKLLQAAADPDASSPPERAPLLKHGFMWGPIRQSLDASAVLDLAGNLRLTGFRPALIFHRRHPLDQLVSEYHSFGFQHPPPIQASEEALERFHAMRQRIQTMTIDEYVQEQLQSEEWWRVRYGALLHALRSPALLDHIQVVHSKYEDMVLHFRQWLVSILSVFTAWDDAHRNQVAEELELQFAESFKPDGRHKHRVWPGKWVVANTTHQHLFALLQYTLLPPYADKPSQDTAFSRTNSNSNSNSNKRTGAARPTIRRHHIHFGR</sequence>
<evidence type="ECO:0000313" key="2">
    <source>
        <dbReference type="EMBL" id="EGD78699.1"/>
    </source>
</evidence>
<name>F2TYM5_SALR5</name>
<gene>
    <name evidence="2" type="ORF">PTSG_01678</name>
</gene>
<dbReference type="OMA" id="ANTTHQH"/>
<evidence type="ECO:0000256" key="1">
    <source>
        <dbReference type="SAM" id="MobiDB-lite"/>
    </source>
</evidence>
<evidence type="ECO:0008006" key="4">
    <source>
        <dbReference type="Google" id="ProtNLM"/>
    </source>
</evidence>
<dbReference type="SUPFAM" id="SSF52540">
    <property type="entry name" value="P-loop containing nucleoside triphosphate hydrolases"/>
    <property type="match status" value="1"/>
</dbReference>
<organism evidence="3">
    <name type="scientific">Salpingoeca rosetta (strain ATCC 50818 / BSB-021)</name>
    <dbReference type="NCBI Taxonomy" id="946362"/>
    <lineage>
        <taxon>Eukaryota</taxon>
        <taxon>Choanoflagellata</taxon>
        <taxon>Craspedida</taxon>
        <taxon>Salpingoecidae</taxon>
        <taxon>Salpingoeca</taxon>
    </lineage>
</organism>
<keyword evidence="3" id="KW-1185">Reference proteome</keyword>
<dbReference type="Proteomes" id="UP000007799">
    <property type="component" value="Unassembled WGS sequence"/>
</dbReference>
<dbReference type="InParanoid" id="F2TYM5"/>
<feature type="compositionally biased region" description="Basic residues" evidence="1">
    <location>
        <begin position="363"/>
        <end position="373"/>
    </location>
</feature>
<feature type="region of interest" description="Disordered" evidence="1">
    <location>
        <begin position="337"/>
        <end position="373"/>
    </location>
</feature>
<proteinExistence type="predicted"/>
<dbReference type="Gene3D" id="3.40.50.300">
    <property type="entry name" value="P-loop containing nucleotide triphosphate hydrolases"/>
    <property type="match status" value="1"/>
</dbReference>
<dbReference type="eggNOG" id="ENOG502SSHK">
    <property type="taxonomic scope" value="Eukaryota"/>
</dbReference>
<reference evidence="2" key="1">
    <citation type="submission" date="2009-08" db="EMBL/GenBank/DDBJ databases">
        <title>Annotation of Salpingoeca rosetta.</title>
        <authorList>
            <consortium name="The Broad Institute Genome Sequencing Platform"/>
            <person name="Russ C."/>
            <person name="Cuomo C."/>
            <person name="Burger G."/>
            <person name="Gray M.W."/>
            <person name="Holland P.W.H."/>
            <person name="King N."/>
            <person name="Lang F.B.F."/>
            <person name="Roger A.J."/>
            <person name="Ruiz-Trillo I."/>
            <person name="Young S.K."/>
            <person name="Zeng Q."/>
            <person name="Gargeya S."/>
            <person name="Alvarado L."/>
            <person name="Berlin A."/>
            <person name="Chapman S.B."/>
            <person name="Chen Z."/>
            <person name="Freedman E."/>
            <person name="Gellesch M."/>
            <person name="Goldberg J."/>
            <person name="Griggs A."/>
            <person name="Gujja S."/>
            <person name="Heilman E."/>
            <person name="Heiman D."/>
            <person name="Howarth C."/>
            <person name="Mehta T."/>
            <person name="Neiman D."/>
            <person name="Pearson M."/>
            <person name="Roberts A."/>
            <person name="Saif S."/>
            <person name="Shea T."/>
            <person name="Shenoy N."/>
            <person name="Sisk P."/>
            <person name="Stolte C."/>
            <person name="Sykes S."/>
            <person name="White J."/>
            <person name="Yandava C."/>
            <person name="Haas B."/>
            <person name="Nusbaum C."/>
            <person name="Birren B."/>
        </authorList>
    </citation>
    <scope>NUCLEOTIDE SEQUENCE [LARGE SCALE GENOMIC DNA]</scope>
    <source>
        <strain evidence="2">ATCC 50818</strain>
    </source>
</reference>
<dbReference type="GeneID" id="16078253"/>
<dbReference type="AlphaFoldDB" id="F2TYM5"/>
<dbReference type="OrthoDB" id="10664217at2759"/>
<protein>
    <recommendedName>
        <fullName evidence="4">Sulfotransferase domain-containing protein</fullName>
    </recommendedName>
</protein>
<dbReference type="InterPro" id="IPR027417">
    <property type="entry name" value="P-loop_NTPase"/>
</dbReference>
<dbReference type="RefSeq" id="XP_004997656.1">
    <property type="nucleotide sequence ID" value="XM_004997599.1"/>
</dbReference>